<name>A0A1U8KX34_GOSHI</name>
<feature type="compositionally biased region" description="Polar residues" evidence="1">
    <location>
        <begin position="17"/>
        <end position="31"/>
    </location>
</feature>
<dbReference type="PaxDb" id="3635-A0A1U8KX34"/>
<accession>A0A1U8KX34</accession>
<reference evidence="3" key="2">
    <citation type="submission" date="2025-08" db="UniProtKB">
        <authorList>
            <consortium name="RefSeq"/>
        </authorList>
    </citation>
    <scope>IDENTIFICATION</scope>
</reference>
<reference evidence="2" key="1">
    <citation type="journal article" date="2020" name="Nat. Genet.">
        <title>Genomic diversifications of five Gossypium allopolyploid species and their impact on cotton improvement.</title>
        <authorList>
            <person name="Chen Z.J."/>
            <person name="Sreedasyam A."/>
            <person name="Ando A."/>
            <person name="Song Q."/>
            <person name="De Santiago L.M."/>
            <person name="Hulse-Kemp A.M."/>
            <person name="Ding M."/>
            <person name="Ye W."/>
            <person name="Kirkbride R.C."/>
            <person name="Jenkins J."/>
            <person name="Plott C."/>
            <person name="Lovell J."/>
            <person name="Lin Y.M."/>
            <person name="Vaughn R."/>
            <person name="Liu B."/>
            <person name="Simpson S."/>
            <person name="Scheffler B.E."/>
            <person name="Wen L."/>
            <person name="Saski C.A."/>
            <person name="Grover C.E."/>
            <person name="Hu G."/>
            <person name="Conover J.L."/>
            <person name="Carlson J.W."/>
            <person name="Shu S."/>
            <person name="Boston L.B."/>
            <person name="Williams M."/>
            <person name="Peterson D.G."/>
            <person name="McGee K."/>
            <person name="Jones D.C."/>
            <person name="Wendel J.F."/>
            <person name="Stelly D.M."/>
            <person name="Grimwood J."/>
            <person name="Schmutz J."/>
        </authorList>
    </citation>
    <scope>NUCLEOTIDE SEQUENCE [LARGE SCALE GENOMIC DNA]</scope>
    <source>
        <strain evidence="2">cv. TM-1</strain>
    </source>
</reference>
<dbReference type="Proteomes" id="UP000818029">
    <property type="component" value="Chromosome D01"/>
</dbReference>
<evidence type="ECO:0008006" key="4">
    <source>
        <dbReference type="Google" id="ProtNLM"/>
    </source>
</evidence>
<evidence type="ECO:0000256" key="1">
    <source>
        <dbReference type="SAM" id="MobiDB-lite"/>
    </source>
</evidence>
<sequence>MAKMMVMMTALVKGKGSVQSPHIVESQSRANQDPPYPPEFTPPHAHAMQRGYPQGEPTVLEQRPVPPAHLGQGIFVSNPGANLADPIVPDLDDPVEIAKLKTDDYNTQDRYKILEERLKAIEGTEVFSALSAKELSLEPDLVLPLKFKVPEFEKYDGTRCLKAHLIMFCQKMTSYVNEENLLIHCFQDSLDGSALQWYNQLSREKI</sequence>
<protein>
    <recommendedName>
        <fullName evidence="4">Gag-pro-like protein</fullName>
    </recommendedName>
</protein>
<keyword evidence="2" id="KW-1185">Reference proteome</keyword>
<dbReference type="GeneID" id="107921631"/>
<gene>
    <name evidence="3" type="primary">LOC107921631</name>
</gene>
<evidence type="ECO:0000313" key="3">
    <source>
        <dbReference type="RefSeq" id="XP_016706951.1"/>
    </source>
</evidence>
<dbReference type="RefSeq" id="XP_016706951.1">
    <property type="nucleotide sequence ID" value="XM_016851462.1"/>
</dbReference>
<dbReference type="KEGG" id="ghi:107921631"/>
<dbReference type="PANTHER" id="PTHR33223">
    <property type="entry name" value="CCHC-TYPE DOMAIN-CONTAINING PROTEIN"/>
    <property type="match status" value="1"/>
</dbReference>
<dbReference type="PANTHER" id="PTHR33223:SF8">
    <property type="entry name" value="OS04G0172440 PROTEIN"/>
    <property type="match status" value="1"/>
</dbReference>
<evidence type="ECO:0000313" key="2">
    <source>
        <dbReference type="Proteomes" id="UP000818029"/>
    </source>
</evidence>
<feature type="region of interest" description="Disordered" evidence="1">
    <location>
        <begin position="16"/>
        <end position="60"/>
    </location>
</feature>
<dbReference type="AlphaFoldDB" id="A0A1U8KX34"/>
<proteinExistence type="predicted"/>
<organism evidence="2 3">
    <name type="scientific">Gossypium hirsutum</name>
    <name type="common">Upland cotton</name>
    <name type="synonym">Gossypium mexicanum</name>
    <dbReference type="NCBI Taxonomy" id="3635"/>
    <lineage>
        <taxon>Eukaryota</taxon>
        <taxon>Viridiplantae</taxon>
        <taxon>Streptophyta</taxon>
        <taxon>Embryophyta</taxon>
        <taxon>Tracheophyta</taxon>
        <taxon>Spermatophyta</taxon>
        <taxon>Magnoliopsida</taxon>
        <taxon>eudicotyledons</taxon>
        <taxon>Gunneridae</taxon>
        <taxon>Pentapetalae</taxon>
        <taxon>rosids</taxon>
        <taxon>malvids</taxon>
        <taxon>Malvales</taxon>
        <taxon>Malvaceae</taxon>
        <taxon>Malvoideae</taxon>
        <taxon>Gossypium</taxon>
    </lineage>
</organism>